<feature type="transmembrane region" description="Helical" evidence="1">
    <location>
        <begin position="255"/>
        <end position="279"/>
    </location>
</feature>
<comment type="caution">
    <text evidence="4">The sequence shown here is derived from an EMBL/GenBank/DDBJ whole genome shotgun (WGS) entry which is preliminary data.</text>
</comment>
<dbReference type="InterPro" id="IPR005804">
    <property type="entry name" value="FA_desaturase_dom"/>
</dbReference>
<feature type="domain" description="Fatty acid desaturase" evidence="2">
    <location>
        <begin position="75"/>
        <end position="353"/>
    </location>
</feature>
<accession>A0A8H6VD16</accession>
<keyword evidence="1" id="KW-1133">Transmembrane helix</keyword>
<dbReference type="OrthoDB" id="1461976at2759"/>
<keyword evidence="1" id="KW-0812">Transmembrane</keyword>
<protein>
    <recommendedName>
        <fullName evidence="2">Fatty acid desaturase domain-containing protein</fullName>
    </recommendedName>
</protein>
<dbReference type="AlphaFoldDB" id="A0A8H6VD16"/>
<gene>
    <name evidence="3" type="ORF">CNMCM5623_008158</name>
    <name evidence="4" type="ORF">CNMCM7691_004069</name>
</gene>
<reference evidence="4" key="1">
    <citation type="submission" date="2020-06" db="EMBL/GenBank/DDBJ databases">
        <title>Draft genome sequences of strains closely related to Aspergillus parafelis and Aspergillus hiratsukae.</title>
        <authorList>
            <person name="Dos Santos R.A.C."/>
            <person name="Rivero-Menendez O."/>
            <person name="Steenwyk J.L."/>
            <person name="Mead M.E."/>
            <person name="Goldman G.H."/>
            <person name="Alastruey-Izquierdo A."/>
            <person name="Rokas A."/>
        </authorList>
    </citation>
    <scope>NUCLEOTIDE SEQUENCE</scope>
    <source>
        <strain evidence="3">CNM-CM5623</strain>
        <strain evidence="4">CNM-CM7691</strain>
    </source>
</reference>
<dbReference type="EMBL" id="JACBAG010001703">
    <property type="protein sequence ID" value="KAF7183719.1"/>
    <property type="molecule type" value="Genomic_DNA"/>
</dbReference>
<keyword evidence="5" id="KW-1185">Reference proteome</keyword>
<organism evidence="4 5">
    <name type="scientific">Aspergillus felis</name>
    <dbReference type="NCBI Taxonomy" id="1287682"/>
    <lineage>
        <taxon>Eukaryota</taxon>
        <taxon>Fungi</taxon>
        <taxon>Dikarya</taxon>
        <taxon>Ascomycota</taxon>
        <taxon>Pezizomycotina</taxon>
        <taxon>Eurotiomycetes</taxon>
        <taxon>Eurotiomycetidae</taxon>
        <taxon>Eurotiales</taxon>
        <taxon>Aspergillaceae</taxon>
        <taxon>Aspergillus</taxon>
        <taxon>Aspergillus subgen. Fumigati</taxon>
    </lineage>
</organism>
<keyword evidence="1" id="KW-0472">Membrane</keyword>
<feature type="transmembrane region" description="Helical" evidence="1">
    <location>
        <begin position="73"/>
        <end position="94"/>
    </location>
</feature>
<sequence length="395" mass="44670">MAEVRKRAVQTETEVVQDNTPSLKSLKDAIPKECFESSLVTSLLYLARDILYCAILTYGAFHIHLLPSLPLRALAWATYGFFQGCVGTGMWILAHECGHGAFSRYQGINDFIGWAVHSFLLVPYFSWKITHARHHRYTGHMEKDTVFVPWTDEQLAQKKNVSIEQLKHLAEETPVVSFLQLIGHQLGGWQLYLLTNATAGAQSWPEGKPKTGPASHFNPVGALWSPSQRLSIAITDLGLLIMAAVLYYASTQIGAWNVVLLYFVPYLWVHHWLIAITYLQHTHPSVPHYTPEAWTYTKGALATVDRTMGFIGRHFFHEIIDYHVVHHLFSKIPFYKAEQATWAIQPLLGAQYHEEKDQSFLGSLVTTFRKCIYVSTKGHASQPGVLHFVKADEGN</sequence>
<evidence type="ECO:0000313" key="5">
    <source>
        <dbReference type="Proteomes" id="UP000641853"/>
    </source>
</evidence>
<dbReference type="CDD" id="cd03507">
    <property type="entry name" value="Delta12-FADS-like"/>
    <property type="match status" value="1"/>
</dbReference>
<evidence type="ECO:0000313" key="4">
    <source>
        <dbReference type="EMBL" id="KAF7183719.1"/>
    </source>
</evidence>
<feature type="transmembrane region" description="Helical" evidence="1">
    <location>
        <begin position="43"/>
        <end position="61"/>
    </location>
</feature>
<dbReference type="EMBL" id="JACBAE010001401">
    <property type="protein sequence ID" value="KAF7155616.1"/>
    <property type="molecule type" value="Genomic_DNA"/>
</dbReference>
<feature type="transmembrane region" description="Helical" evidence="1">
    <location>
        <begin position="106"/>
        <end position="127"/>
    </location>
</feature>
<evidence type="ECO:0000259" key="2">
    <source>
        <dbReference type="Pfam" id="PF00487"/>
    </source>
</evidence>
<dbReference type="Proteomes" id="UP000641853">
    <property type="component" value="Unassembled WGS sequence"/>
</dbReference>
<dbReference type="Pfam" id="PF00487">
    <property type="entry name" value="FA_desaturase"/>
    <property type="match status" value="1"/>
</dbReference>
<evidence type="ECO:0000313" key="3">
    <source>
        <dbReference type="EMBL" id="KAF7155616.1"/>
    </source>
</evidence>
<dbReference type="GO" id="GO:0016491">
    <property type="term" value="F:oxidoreductase activity"/>
    <property type="evidence" value="ECO:0007669"/>
    <property type="project" value="InterPro"/>
</dbReference>
<name>A0A8H6VD16_9EURO</name>
<dbReference type="Proteomes" id="UP000654922">
    <property type="component" value="Unassembled WGS sequence"/>
</dbReference>
<feature type="transmembrane region" description="Helical" evidence="1">
    <location>
        <begin position="230"/>
        <end position="249"/>
    </location>
</feature>
<dbReference type="InterPro" id="IPR012171">
    <property type="entry name" value="Fatty_acid_desaturase"/>
</dbReference>
<dbReference type="PANTHER" id="PTHR32100">
    <property type="entry name" value="OMEGA-6 FATTY ACID DESATURASE, CHLOROPLASTIC"/>
    <property type="match status" value="1"/>
</dbReference>
<proteinExistence type="predicted"/>
<dbReference type="GO" id="GO:0006629">
    <property type="term" value="P:lipid metabolic process"/>
    <property type="evidence" value="ECO:0007669"/>
    <property type="project" value="InterPro"/>
</dbReference>
<evidence type="ECO:0000256" key="1">
    <source>
        <dbReference type="SAM" id="Phobius"/>
    </source>
</evidence>